<feature type="compositionally biased region" description="Gly residues" evidence="1">
    <location>
        <begin position="874"/>
        <end position="888"/>
    </location>
</feature>
<feature type="compositionally biased region" description="Polar residues" evidence="1">
    <location>
        <begin position="8"/>
        <end position="19"/>
    </location>
</feature>
<dbReference type="GO" id="GO:0035082">
    <property type="term" value="P:axoneme assembly"/>
    <property type="evidence" value="ECO:0007669"/>
    <property type="project" value="TreeGrafter"/>
</dbReference>
<reference evidence="3" key="1">
    <citation type="submission" date="2025-08" db="UniProtKB">
        <authorList>
            <consortium name="RefSeq"/>
        </authorList>
    </citation>
    <scope>IDENTIFICATION</scope>
    <source>
        <tissue evidence="3">Gonads</tissue>
    </source>
</reference>
<name>A0A1S3I750_LINAN</name>
<feature type="region of interest" description="Disordered" evidence="1">
    <location>
        <begin position="1"/>
        <end position="78"/>
    </location>
</feature>
<feature type="compositionally biased region" description="Basic and acidic residues" evidence="1">
    <location>
        <begin position="684"/>
        <end position="709"/>
    </location>
</feature>
<feature type="compositionally biased region" description="Basic and acidic residues" evidence="1">
    <location>
        <begin position="186"/>
        <end position="200"/>
    </location>
</feature>
<feature type="compositionally biased region" description="Basic and acidic residues" evidence="1">
    <location>
        <begin position="1080"/>
        <end position="1095"/>
    </location>
</feature>
<feature type="compositionally biased region" description="Polar residues" evidence="1">
    <location>
        <begin position="201"/>
        <end position="333"/>
    </location>
</feature>
<accession>A0A1S3I750</accession>
<feature type="compositionally biased region" description="Polar residues" evidence="1">
    <location>
        <begin position="1064"/>
        <end position="1073"/>
    </location>
</feature>
<feature type="compositionally biased region" description="Polar residues" evidence="1">
    <location>
        <begin position="1458"/>
        <end position="1471"/>
    </location>
</feature>
<dbReference type="GeneID" id="106161629"/>
<feature type="compositionally biased region" description="Polar residues" evidence="1">
    <location>
        <begin position="760"/>
        <end position="772"/>
    </location>
</feature>
<dbReference type="InParanoid" id="A0A1S3I750"/>
<dbReference type="InterPro" id="IPR027968">
    <property type="entry name" value="JHY"/>
</dbReference>
<feature type="compositionally biased region" description="Polar residues" evidence="1">
    <location>
        <begin position="1268"/>
        <end position="1280"/>
    </location>
</feature>
<evidence type="ECO:0000313" key="3">
    <source>
        <dbReference type="RefSeq" id="XP_013394105.1"/>
    </source>
</evidence>
<feature type="compositionally biased region" description="Basic and acidic residues" evidence="1">
    <location>
        <begin position="449"/>
        <end position="461"/>
    </location>
</feature>
<evidence type="ECO:0000256" key="1">
    <source>
        <dbReference type="SAM" id="MobiDB-lite"/>
    </source>
</evidence>
<dbReference type="KEGG" id="lak:106161629"/>
<keyword evidence="2" id="KW-1185">Reference proteome</keyword>
<feature type="compositionally biased region" description="Low complexity" evidence="1">
    <location>
        <begin position="1213"/>
        <end position="1232"/>
    </location>
</feature>
<feature type="region of interest" description="Disordered" evidence="1">
    <location>
        <begin position="1363"/>
        <end position="1476"/>
    </location>
</feature>
<feature type="region of interest" description="Disordered" evidence="1">
    <location>
        <begin position="129"/>
        <end position="1130"/>
    </location>
</feature>
<dbReference type="OrthoDB" id="10057281at2759"/>
<organism evidence="2 3">
    <name type="scientific">Lingula anatina</name>
    <name type="common">Brachiopod</name>
    <name type="synonym">Lingula unguis</name>
    <dbReference type="NCBI Taxonomy" id="7574"/>
    <lineage>
        <taxon>Eukaryota</taxon>
        <taxon>Metazoa</taxon>
        <taxon>Spiralia</taxon>
        <taxon>Lophotrochozoa</taxon>
        <taxon>Brachiopoda</taxon>
        <taxon>Linguliformea</taxon>
        <taxon>Lingulata</taxon>
        <taxon>Lingulida</taxon>
        <taxon>Linguloidea</taxon>
        <taxon>Lingulidae</taxon>
        <taxon>Lingula</taxon>
    </lineage>
</organism>
<feature type="compositionally biased region" description="Polar residues" evidence="1">
    <location>
        <begin position="734"/>
        <end position="743"/>
    </location>
</feature>
<feature type="compositionally biased region" description="Basic and acidic residues" evidence="1">
    <location>
        <begin position="1410"/>
        <end position="1420"/>
    </location>
</feature>
<feature type="compositionally biased region" description="Low complexity" evidence="1">
    <location>
        <begin position="31"/>
        <end position="40"/>
    </location>
</feature>
<evidence type="ECO:0000313" key="2">
    <source>
        <dbReference type="Proteomes" id="UP000085678"/>
    </source>
</evidence>
<feature type="region of interest" description="Disordered" evidence="1">
    <location>
        <begin position="1201"/>
        <end position="1290"/>
    </location>
</feature>
<feature type="compositionally biased region" description="Polar residues" evidence="1">
    <location>
        <begin position="137"/>
        <end position="165"/>
    </location>
</feature>
<dbReference type="Proteomes" id="UP000085678">
    <property type="component" value="Unplaced"/>
</dbReference>
<feature type="compositionally biased region" description="Basic and acidic residues" evidence="1">
    <location>
        <begin position="512"/>
        <end position="536"/>
    </location>
</feature>
<feature type="compositionally biased region" description="Acidic residues" evidence="1">
    <location>
        <begin position="349"/>
        <end position="365"/>
    </location>
</feature>
<feature type="region of interest" description="Disordered" evidence="1">
    <location>
        <begin position="1305"/>
        <end position="1349"/>
    </location>
</feature>
<feature type="compositionally biased region" description="Polar residues" evidence="1">
    <location>
        <begin position="41"/>
        <end position="59"/>
    </location>
</feature>
<protein>
    <submittedName>
        <fullName evidence="3">LOW QUALITY PROTEIN: bromodomain-containing protein 4-like</fullName>
    </submittedName>
</protein>
<dbReference type="PANTHER" id="PTHR14726:SF1">
    <property type="entry name" value="JHY PROTEIN HOMOLOG"/>
    <property type="match status" value="1"/>
</dbReference>
<dbReference type="Pfam" id="PF15261">
    <property type="entry name" value="JHY"/>
    <property type="match status" value="1"/>
</dbReference>
<feature type="region of interest" description="Disordered" evidence="1">
    <location>
        <begin position="1482"/>
        <end position="1501"/>
    </location>
</feature>
<feature type="region of interest" description="Disordered" evidence="1">
    <location>
        <begin position="1163"/>
        <end position="1189"/>
    </location>
</feature>
<feature type="compositionally biased region" description="Polar residues" evidence="1">
    <location>
        <begin position="896"/>
        <end position="905"/>
    </location>
</feature>
<dbReference type="STRING" id="7574.A0A1S3I750"/>
<feature type="compositionally biased region" description="Low complexity" evidence="1">
    <location>
        <begin position="1334"/>
        <end position="1345"/>
    </location>
</feature>
<gene>
    <name evidence="3" type="primary">LOC106161629</name>
</gene>
<feature type="compositionally biased region" description="Basic and acidic residues" evidence="1">
    <location>
        <begin position="392"/>
        <end position="401"/>
    </location>
</feature>
<dbReference type="PANTHER" id="PTHR14726">
    <property type="entry name" value="JHY PROTEIN HOMOLOG"/>
    <property type="match status" value="1"/>
</dbReference>
<feature type="compositionally biased region" description="Basic and acidic residues" evidence="1">
    <location>
        <begin position="1373"/>
        <end position="1382"/>
    </location>
</feature>
<proteinExistence type="predicted"/>
<feature type="compositionally biased region" description="Basic and acidic residues" evidence="1">
    <location>
        <begin position="593"/>
        <end position="602"/>
    </location>
</feature>
<feature type="compositionally biased region" description="Polar residues" evidence="1">
    <location>
        <begin position="173"/>
        <end position="185"/>
    </location>
</feature>
<feature type="compositionally biased region" description="Polar residues" evidence="1">
    <location>
        <begin position="482"/>
        <end position="503"/>
    </location>
</feature>
<sequence>MRDGPPSSHGTIHASNPQLLASLLQDDNNDNNDNNDSNDNVSSTQNGEMHPTSSSSRMSGNPVKRVVLEDEDEDEDDQYRFVSSRIEDYDDDDDENIEQANLTVGVNSRNGMTQNGSVLHKDLSVIENGGQHLPVRNGSNIQQQSRQNTQLSNTGSRQGARQYSYVTPAGPIQSRQGQNTPTYSRQNDRPGSKQIVEGEQHSGTPVKNGGTPTNTGEFTPSGTDFSPAGNQRQLSQTSANQRQPSRQPTQTSANQRQPSRQPTQTSTNQRQPSRQPTQTSANKRQTNREGPQTSANQRESRRQSAIQAANGSHRNSPSNNYGQSSRNGLQNEQLGDAAQRGRSRSQFDQGEDGDEEEEDEEDDDEARPTDSLDIDAADLQREEEYQQMLKQRLHEQEKSLHDTQIPPLDFNQEDDLDLSLRDDRGQETWNSEALQDSLDAEAQQGGGTYRKEESKPTDDLSWKNPPPIPFSRLDDPDDDPIRQTSQASRVHYDPNTQDTGTSRQMRRTPFPQDHDEQLPDEGQGHVRERDFSRDSIDDMGESLDFRSPLGHQRSPHVAQNQSRTETYYEQRHPVQETGQSHATGQPVHPQRMVRQDAVRDASSEQLTYGGRISRSRGYHRGSQPEEDVMPPRQDQHERQYEQDQYALRSNPDKYQSLPPDDGYNRNDQYYQRQAQDDQYYQSPHLDHYNRNLPPDDRYVQMGHPDDRRPHPAYQRPHPDGQFYSDQRPPPPQSMLPQSHNNYEPQMYANPDHSYGGQFRGQFQSNQPPQASPRNLYREPIGAPPRDSYREPPQASFPESYREAPQPSPRDSYREYSGTYSGQPVRPLNQYGQPIPQEQFYGHPGPQGQVYDPRGQVYDQQGQGYGQFAPQGQGYDHGGQGFGQSGPQGQGYVSQGPYIQNGPSSVQQQQYYQYADDPQAEDDGMDGGQRSGQPSRGERSPSKNQNQVDFIERNRKILNEGAPKKTYGQKFQEKKEMAVMPVPRLKPRLSAPTEGKTQSGKVKQIDSVKKNLKPKPYSADSKVTPVKATPEDAPKSLKQKPSSAEDLWSKRSQMLSQKKEKSLTAGLSKNTGSVKNGLRKFPSESKINFRESKPHFVEPLQHRPTVPKEATVDPDPVPVPVRRASVGSRESVSLDIRPITQTLWTDDGQRVSVDINLKLITPPPVGPLVQSQNRDRPVGPLPSYPSHLSDQFSHNRAIHQPVGPIPQAHLAPVGPLQQGPQYQQGPQGGYYPQHRPPPVPQPGWEEQTEQTEQYHYATPRQGAPPGQQYADSRQYAWQHSQGPPRDFYDDESPRLRHTHPEVHGAHHYETLPPIGSHGKKAEDKQSPVMRAVTWRPSRNRSSPRGSTAYTINDYRKLKKEIQLGGLGPDLDNQTLRERTEKRQKQLQYAKQVKEQQKQTFKPGRPRPQGTAEDKEKEDIMNRRKLAMEYAKSIPKPQVASRHPTEFNSYEIAAGRAGSVQPQSPSRAASSKTAEQEMEDLMRLKERHDSERRAVAELKQHQT</sequence>
<feature type="compositionally biased region" description="Low complexity" evidence="1">
    <location>
        <begin position="665"/>
        <end position="681"/>
    </location>
</feature>
<dbReference type="RefSeq" id="XP_013394105.1">
    <property type="nucleotide sequence ID" value="XM_013538651.1"/>
</dbReference>